<evidence type="ECO:0000313" key="2">
    <source>
        <dbReference type="EMBL" id="MBB6052396.1"/>
    </source>
</evidence>
<keyword evidence="3" id="KW-1185">Reference proteome</keyword>
<dbReference type="EMBL" id="JACHGW010000004">
    <property type="protein sequence ID" value="MBB6052396.1"/>
    <property type="molecule type" value="Genomic_DNA"/>
</dbReference>
<dbReference type="Proteomes" id="UP000520814">
    <property type="component" value="Unassembled WGS sequence"/>
</dbReference>
<proteinExistence type="predicted"/>
<comment type="caution">
    <text evidence="2">The sequence shown here is derived from an EMBL/GenBank/DDBJ whole genome shotgun (WGS) entry which is preliminary data.</text>
</comment>
<feature type="compositionally biased region" description="Basic and acidic residues" evidence="1">
    <location>
        <begin position="1"/>
        <end position="10"/>
    </location>
</feature>
<gene>
    <name evidence="2" type="ORF">HNQ39_004217</name>
</gene>
<name>A0A7W9W8M5_ARMRO</name>
<evidence type="ECO:0000256" key="1">
    <source>
        <dbReference type="SAM" id="MobiDB-lite"/>
    </source>
</evidence>
<reference evidence="2 3" key="1">
    <citation type="submission" date="2020-08" db="EMBL/GenBank/DDBJ databases">
        <title>Genomic Encyclopedia of Type Strains, Phase IV (KMG-IV): sequencing the most valuable type-strain genomes for metagenomic binning, comparative biology and taxonomic classification.</title>
        <authorList>
            <person name="Goeker M."/>
        </authorList>
    </citation>
    <scope>NUCLEOTIDE SEQUENCE [LARGE SCALE GENOMIC DNA]</scope>
    <source>
        <strain evidence="2 3">DSM 23562</strain>
    </source>
</reference>
<accession>A0A7W9W8M5</accession>
<dbReference type="AlphaFoldDB" id="A0A7W9W8M5"/>
<dbReference type="RefSeq" id="WP_184201364.1">
    <property type="nucleotide sequence ID" value="NZ_JACHGW010000004.1"/>
</dbReference>
<feature type="region of interest" description="Disordered" evidence="1">
    <location>
        <begin position="1"/>
        <end position="22"/>
    </location>
</feature>
<protein>
    <submittedName>
        <fullName evidence="2">Uncharacterized protein</fullName>
    </submittedName>
</protein>
<evidence type="ECO:0000313" key="3">
    <source>
        <dbReference type="Proteomes" id="UP000520814"/>
    </source>
</evidence>
<sequence>MTLEEARTLREAAGQPTEWPQGITPPLSRLALTRIVVTECQEQRLRVSDWNIILFDPKVAEEDTDYSYGDGIEAAVSGIWELLQLHEPSQFPTTLRLGQLIAQVEETFLEHWRLMAAVSITDEQVFDMLGRAVGQTLTGDEAIAELIPEAQLAGFWEKLPEPWGTLWPAVAMKTVWWPLSERTWAGLGIWAVLTYVLWKNIDVTIGSRVILSAIVVWLCWTFVVEQPVKPVWPEELATVRDVAHAMLAEHRELLAHWEMLERDWGVNRFLEAQIG</sequence>
<organism evidence="2 3">
    <name type="scientific">Armatimonas rosea</name>
    <dbReference type="NCBI Taxonomy" id="685828"/>
    <lineage>
        <taxon>Bacteria</taxon>
        <taxon>Bacillati</taxon>
        <taxon>Armatimonadota</taxon>
        <taxon>Armatimonadia</taxon>
        <taxon>Armatimonadales</taxon>
        <taxon>Armatimonadaceae</taxon>
        <taxon>Armatimonas</taxon>
    </lineage>
</organism>